<dbReference type="GO" id="GO:0035438">
    <property type="term" value="F:cyclic-di-GMP binding"/>
    <property type="evidence" value="ECO:0007669"/>
    <property type="project" value="InterPro"/>
</dbReference>
<protein>
    <submittedName>
        <fullName evidence="3">PilZ domain protein</fullName>
    </submittedName>
</protein>
<feature type="region of interest" description="Disordered" evidence="1">
    <location>
        <begin position="1"/>
        <end position="23"/>
    </location>
</feature>
<proteinExistence type="predicted"/>
<dbReference type="Proteomes" id="UP000316921">
    <property type="component" value="Chromosome"/>
</dbReference>
<dbReference type="EMBL" id="CP036287">
    <property type="protein sequence ID" value="QDU67951.1"/>
    <property type="molecule type" value="Genomic_DNA"/>
</dbReference>
<dbReference type="KEGG" id="pbap:Pla133_30420"/>
<dbReference type="Gene3D" id="2.40.10.220">
    <property type="entry name" value="predicted glycosyltransferase like domains"/>
    <property type="match status" value="1"/>
</dbReference>
<dbReference type="SUPFAM" id="SSF141371">
    <property type="entry name" value="PilZ domain-like"/>
    <property type="match status" value="1"/>
</dbReference>
<reference evidence="3 4" key="1">
    <citation type="submission" date="2019-02" db="EMBL/GenBank/DDBJ databases">
        <title>Deep-cultivation of Planctomycetes and their phenomic and genomic characterization uncovers novel biology.</title>
        <authorList>
            <person name="Wiegand S."/>
            <person name="Jogler M."/>
            <person name="Boedeker C."/>
            <person name="Pinto D."/>
            <person name="Vollmers J."/>
            <person name="Rivas-Marin E."/>
            <person name="Kohn T."/>
            <person name="Peeters S.H."/>
            <person name="Heuer A."/>
            <person name="Rast P."/>
            <person name="Oberbeckmann S."/>
            <person name="Bunk B."/>
            <person name="Jeske O."/>
            <person name="Meyerdierks A."/>
            <person name="Storesund J.E."/>
            <person name="Kallscheuer N."/>
            <person name="Luecker S."/>
            <person name="Lage O.M."/>
            <person name="Pohl T."/>
            <person name="Merkel B.J."/>
            <person name="Hornburger P."/>
            <person name="Mueller R.-W."/>
            <person name="Bruemmer F."/>
            <person name="Labrenz M."/>
            <person name="Spormann A.M."/>
            <person name="Op den Camp H."/>
            <person name="Overmann J."/>
            <person name="Amann R."/>
            <person name="Jetten M.S.M."/>
            <person name="Mascher T."/>
            <person name="Medema M.H."/>
            <person name="Devos D.P."/>
            <person name="Kaster A.-K."/>
            <person name="Ovreas L."/>
            <person name="Rohde M."/>
            <person name="Galperin M.Y."/>
            <person name="Jogler C."/>
        </authorList>
    </citation>
    <scope>NUCLEOTIDE SEQUENCE [LARGE SCALE GENOMIC DNA]</scope>
    <source>
        <strain evidence="3 4">Pla133</strain>
    </source>
</reference>
<evidence type="ECO:0000313" key="4">
    <source>
        <dbReference type="Proteomes" id="UP000316921"/>
    </source>
</evidence>
<feature type="domain" description="PilZ" evidence="2">
    <location>
        <begin position="17"/>
        <end position="122"/>
    </location>
</feature>
<sequence>MSDSPSAPRDRGPAVDERRKHARAKAEWSARIALEKGFTEVQLRDISAAGACFFSDREIPELTLLGLHIDVPDGEGGKLSIDSRGVVVRCAKISPHLDHYEVAVFMNELNDEQRASVNRYVAVRNADGPTA</sequence>
<dbReference type="InterPro" id="IPR009875">
    <property type="entry name" value="PilZ_domain"/>
</dbReference>
<evidence type="ECO:0000313" key="3">
    <source>
        <dbReference type="EMBL" id="QDU67951.1"/>
    </source>
</evidence>
<accession>A0A518BLV7</accession>
<evidence type="ECO:0000259" key="2">
    <source>
        <dbReference type="Pfam" id="PF07238"/>
    </source>
</evidence>
<gene>
    <name evidence="3" type="ORF">Pla133_30420</name>
</gene>
<feature type="compositionally biased region" description="Basic and acidic residues" evidence="1">
    <location>
        <begin position="8"/>
        <end position="23"/>
    </location>
</feature>
<dbReference type="Pfam" id="PF07238">
    <property type="entry name" value="PilZ"/>
    <property type="match status" value="1"/>
</dbReference>
<organism evidence="3 4">
    <name type="scientific">Engelhardtia mirabilis</name>
    <dbReference type="NCBI Taxonomy" id="2528011"/>
    <lineage>
        <taxon>Bacteria</taxon>
        <taxon>Pseudomonadati</taxon>
        <taxon>Planctomycetota</taxon>
        <taxon>Planctomycetia</taxon>
        <taxon>Planctomycetia incertae sedis</taxon>
        <taxon>Engelhardtia</taxon>
    </lineage>
</organism>
<name>A0A518BLV7_9BACT</name>
<keyword evidence="4" id="KW-1185">Reference proteome</keyword>
<evidence type="ECO:0000256" key="1">
    <source>
        <dbReference type="SAM" id="MobiDB-lite"/>
    </source>
</evidence>
<dbReference type="AlphaFoldDB" id="A0A518BLV7"/>
<dbReference type="RefSeq" id="WP_145066556.1">
    <property type="nucleotide sequence ID" value="NZ_CP036287.1"/>
</dbReference>